<protein>
    <submittedName>
        <fullName evidence="2">Uncharacterized protein</fullName>
    </submittedName>
</protein>
<evidence type="ECO:0000256" key="1">
    <source>
        <dbReference type="SAM" id="MobiDB-lite"/>
    </source>
</evidence>
<evidence type="ECO:0000313" key="3">
    <source>
        <dbReference type="Proteomes" id="UP001497480"/>
    </source>
</evidence>
<dbReference type="Proteomes" id="UP001497480">
    <property type="component" value="Unassembled WGS sequence"/>
</dbReference>
<evidence type="ECO:0000313" key="2">
    <source>
        <dbReference type="EMBL" id="CAL0309406.1"/>
    </source>
</evidence>
<dbReference type="EMBL" id="CAXHTB010000007">
    <property type="protein sequence ID" value="CAL0309406.1"/>
    <property type="molecule type" value="Genomic_DNA"/>
</dbReference>
<accession>A0AAV1WK07</accession>
<proteinExistence type="predicted"/>
<comment type="caution">
    <text evidence="2">The sequence shown here is derived from an EMBL/GenBank/DDBJ whole genome shotgun (WGS) entry which is preliminary data.</text>
</comment>
<keyword evidence="3" id="KW-1185">Reference proteome</keyword>
<reference evidence="2 3" key="1">
    <citation type="submission" date="2024-03" db="EMBL/GenBank/DDBJ databases">
        <authorList>
            <person name="Martinez-Hernandez J."/>
        </authorList>
    </citation>
    <scope>NUCLEOTIDE SEQUENCE [LARGE SCALE GENOMIC DNA]</scope>
</reference>
<name>A0AAV1WK07_LUPLU</name>
<gene>
    <name evidence="2" type="ORF">LLUT_LOCUS10466</name>
</gene>
<organism evidence="2 3">
    <name type="scientific">Lupinus luteus</name>
    <name type="common">European yellow lupine</name>
    <dbReference type="NCBI Taxonomy" id="3873"/>
    <lineage>
        <taxon>Eukaryota</taxon>
        <taxon>Viridiplantae</taxon>
        <taxon>Streptophyta</taxon>
        <taxon>Embryophyta</taxon>
        <taxon>Tracheophyta</taxon>
        <taxon>Spermatophyta</taxon>
        <taxon>Magnoliopsida</taxon>
        <taxon>eudicotyledons</taxon>
        <taxon>Gunneridae</taxon>
        <taxon>Pentapetalae</taxon>
        <taxon>rosids</taxon>
        <taxon>fabids</taxon>
        <taxon>Fabales</taxon>
        <taxon>Fabaceae</taxon>
        <taxon>Papilionoideae</taxon>
        <taxon>50 kb inversion clade</taxon>
        <taxon>genistoids sensu lato</taxon>
        <taxon>core genistoids</taxon>
        <taxon>Genisteae</taxon>
        <taxon>Lupinus</taxon>
    </lineage>
</organism>
<sequence length="314" mass="35369">MLEYVRRSDYRLHAKQIRLKGKDDTIIIKGGRIFSLLLRKTIPLNEKQHISLLYYFEYEKENRRQRDSLRIGMLTIDSFFLGSYTEMKDLKEEEKATLTLKSSERCGIRVLLPTYSVRVWVYLLIVINMQNKSLFDLSLLVSPYRVRFMSTSLPLRSPNGTLTYSHALLIHLPGITAFFDGEAGNPLPKGGSLLVSSARSTASSPLFSEIDMLLTKTRKELLQLKLYMIGKMLRRFSSPIKESSIAVYLYVKAVKRLYRKSGGLFLALYLKQCASSLQIAYGGSRKGGPSRQPGGGNAAPVGGEVPTLGFKDPP</sequence>
<feature type="region of interest" description="Disordered" evidence="1">
    <location>
        <begin position="283"/>
        <end position="314"/>
    </location>
</feature>
<dbReference type="AlphaFoldDB" id="A0AAV1WK07"/>